<evidence type="ECO:0000313" key="2">
    <source>
        <dbReference type="Proteomes" id="UP000515154"/>
    </source>
</evidence>
<keyword evidence="2" id="KW-1185">Reference proteome</keyword>
<organism evidence="2 3">
    <name type="scientific">Octopus sinensis</name>
    <name type="common">East Asian common octopus</name>
    <dbReference type="NCBI Taxonomy" id="2607531"/>
    <lineage>
        <taxon>Eukaryota</taxon>
        <taxon>Metazoa</taxon>
        <taxon>Spiralia</taxon>
        <taxon>Lophotrochozoa</taxon>
        <taxon>Mollusca</taxon>
        <taxon>Cephalopoda</taxon>
        <taxon>Coleoidea</taxon>
        <taxon>Octopodiformes</taxon>
        <taxon>Octopoda</taxon>
        <taxon>Incirrata</taxon>
        <taxon>Octopodidae</taxon>
        <taxon>Octopus</taxon>
    </lineage>
</organism>
<dbReference type="KEGG" id="osn:115217676"/>
<dbReference type="Proteomes" id="UP000515154">
    <property type="component" value="Linkage group LG11"/>
</dbReference>
<dbReference type="RefSeq" id="XP_029643287.1">
    <property type="nucleotide sequence ID" value="XM_029787427.1"/>
</dbReference>
<evidence type="ECO:0000256" key="1">
    <source>
        <dbReference type="SAM" id="MobiDB-lite"/>
    </source>
</evidence>
<feature type="region of interest" description="Disordered" evidence="1">
    <location>
        <begin position="73"/>
        <end position="95"/>
    </location>
</feature>
<dbReference type="AlphaFoldDB" id="A0A6P7SYQ4"/>
<reference evidence="3" key="1">
    <citation type="submission" date="2025-08" db="UniProtKB">
        <authorList>
            <consortium name="RefSeq"/>
        </authorList>
    </citation>
    <scope>IDENTIFICATION</scope>
</reference>
<proteinExistence type="predicted"/>
<gene>
    <name evidence="3" type="primary">LOC115217676</name>
</gene>
<protein>
    <submittedName>
        <fullName evidence="3">Uncharacterized protein DDB_G0286175-like</fullName>
    </submittedName>
</protein>
<name>A0A6P7SYQ4_9MOLL</name>
<sequence>MVSPIVLIHHFLSLRELLKFLTPQASSLSSSQQERRVEEVLTMKPSSDRHLLLHNTADVVVIRISSNSISNNGIWKDNSTNNNSSSGNNNDCQNNSQNHHRSIIVHCHCYGNKLSQRKTAISLPSLIRSNASNDNSETNHSGVTKVVKTKENTFPLSKSVFDRISVFNEYGSLEKTEASTAWN</sequence>
<evidence type="ECO:0000313" key="3">
    <source>
        <dbReference type="RefSeq" id="XP_029643287.1"/>
    </source>
</evidence>
<accession>A0A6P7SYQ4</accession>